<dbReference type="PANTHER" id="PTHR16222">
    <property type="entry name" value="ADP-RIBOSYLGLYCOHYDROLASE"/>
    <property type="match status" value="1"/>
</dbReference>
<dbReference type="KEGG" id="ahel:Q31a_28470"/>
<evidence type="ECO:0000313" key="2">
    <source>
        <dbReference type="EMBL" id="QDV24529.1"/>
    </source>
</evidence>
<sequence length="115" mass="12733">MNKVLKREAIVGCILGTAVGDALGLPYEGLTPQRAPRLLGLPGRYRFLLGRGMISDDTEHTCMVAQSLMRLVGACMLQRHTRFKRRSATSKTTGARWNNRMIVSAETSTAKKRLT</sequence>
<dbReference type="Gene3D" id="1.10.4080.10">
    <property type="entry name" value="ADP-ribosylation/Crystallin J1"/>
    <property type="match status" value="1"/>
</dbReference>
<dbReference type="AlphaFoldDB" id="A0A518G7H4"/>
<name>A0A518G7H4_9BACT</name>
<protein>
    <submittedName>
        <fullName evidence="2">ADP-ribosylglycohydrolase</fullName>
    </submittedName>
</protein>
<feature type="binding site" evidence="1">
    <location>
        <position position="56"/>
    </location>
    <ligand>
        <name>Mg(2+)</name>
        <dbReference type="ChEBI" id="CHEBI:18420"/>
        <label>1</label>
    </ligand>
</feature>
<organism evidence="2 3">
    <name type="scientific">Aureliella helgolandensis</name>
    <dbReference type="NCBI Taxonomy" id="2527968"/>
    <lineage>
        <taxon>Bacteria</taxon>
        <taxon>Pseudomonadati</taxon>
        <taxon>Planctomycetota</taxon>
        <taxon>Planctomycetia</taxon>
        <taxon>Pirellulales</taxon>
        <taxon>Pirellulaceae</taxon>
        <taxon>Aureliella</taxon>
    </lineage>
</organism>
<keyword evidence="1" id="KW-0479">Metal-binding</keyword>
<keyword evidence="3" id="KW-1185">Reference proteome</keyword>
<keyword evidence="1" id="KW-0460">Magnesium</keyword>
<dbReference type="EMBL" id="CP036298">
    <property type="protein sequence ID" value="QDV24529.1"/>
    <property type="molecule type" value="Genomic_DNA"/>
</dbReference>
<dbReference type="GO" id="GO:0016787">
    <property type="term" value="F:hydrolase activity"/>
    <property type="evidence" value="ECO:0007669"/>
    <property type="project" value="UniProtKB-KW"/>
</dbReference>
<dbReference type="Proteomes" id="UP000318017">
    <property type="component" value="Chromosome"/>
</dbReference>
<dbReference type="Pfam" id="PF03747">
    <property type="entry name" value="ADP_ribosyl_GH"/>
    <property type="match status" value="1"/>
</dbReference>
<dbReference type="SUPFAM" id="SSF101478">
    <property type="entry name" value="ADP-ribosylglycohydrolase"/>
    <property type="match status" value="1"/>
</dbReference>
<evidence type="ECO:0000256" key="1">
    <source>
        <dbReference type="PIRSR" id="PIRSR605502-1"/>
    </source>
</evidence>
<accession>A0A518G7H4</accession>
<evidence type="ECO:0000313" key="3">
    <source>
        <dbReference type="Proteomes" id="UP000318017"/>
    </source>
</evidence>
<dbReference type="PANTHER" id="PTHR16222:SF12">
    <property type="entry name" value="ADP-RIBOSYLGLYCOHYDROLASE-RELATED"/>
    <property type="match status" value="1"/>
</dbReference>
<proteinExistence type="predicted"/>
<dbReference type="InterPro" id="IPR036705">
    <property type="entry name" value="Ribosyl_crysJ1_sf"/>
</dbReference>
<dbReference type="InterPro" id="IPR050792">
    <property type="entry name" value="ADP-ribosylglycohydrolase"/>
</dbReference>
<feature type="binding site" evidence="1">
    <location>
        <position position="57"/>
    </location>
    <ligand>
        <name>Mg(2+)</name>
        <dbReference type="ChEBI" id="CHEBI:18420"/>
        <label>1</label>
    </ligand>
</feature>
<comment type="cofactor">
    <cofactor evidence="1">
        <name>Mg(2+)</name>
        <dbReference type="ChEBI" id="CHEBI:18420"/>
    </cofactor>
    <text evidence="1">Binds 2 magnesium ions per subunit.</text>
</comment>
<dbReference type="InterPro" id="IPR005502">
    <property type="entry name" value="Ribosyl_crysJ1"/>
</dbReference>
<feature type="binding site" evidence="1">
    <location>
        <position position="55"/>
    </location>
    <ligand>
        <name>Mg(2+)</name>
        <dbReference type="ChEBI" id="CHEBI:18420"/>
        <label>1</label>
    </ligand>
</feature>
<reference evidence="2 3" key="1">
    <citation type="submission" date="2019-02" db="EMBL/GenBank/DDBJ databases">
        <title>Deep-cultivation of Planctomycetes and their phenomic and genomic characterization uncovers novel biology.</title>
        <authorList>
            <person name="Wiegand S."/>
            <person name="Jogler M."/>
            <person name="Boedeker C."/>
            <person name="Pinto D."/>
            <person name="Vollmers J."/>
            <person name="Rivas-Marin E."/>
            <person name="Kohn T."/>
            <person name="Peeters S.H."/>
            <person name="Heuer A."/>
            <person name="Rast P."/>
            <person name="Oberbeckmann S."/>
            <person name="Bunk B."/>
            <person name="Jeske O."/>
            <person name="Meyerdierks A."/>
            <person name="Storesund J.E."/>
            <person name="Kallscheuer N."/>
            <person name="Luecker S."/>
            <person name="Lage O.M."/>
            <person name="Pohl T."/>
            <person name="Merkel B.J."/>
            <person name="Hornburger P."/>
            <person name="Mueller R.-W."/>
            <person name="Bruemmer F."/>
            <person name="Labrenz M."/>
            <person name="Spormann A.M."/>
            <person name="Op den Camp H."/>
            <person name="Overmann J."/>
            <person name="Amann R."/>
            <person name="Jetten M.S.M."/>
            <person name="Mascher T."/>
            <person name="Medema M.H."/>
            <person name="Devos D.P."/>
            <person name="Kaster A.-K."/>
            <person name="Ovreas L."/>
            <person name="Rohde M."/>
            <person name="Galperin M.Y."/>
            <person name="Jogler C."/>
        </authorList>
    </citation>
    <scope>NUCLEOTIDE SEQUENCE [LARGE SCALE GENOMIC DNA]</scope>
    <source>
        <strain evidence="2 3">Q31a</strain>
    </source>
</reference>
<gene>
    <name evidence="2" type="ORF">Q31a_28470</name>
</gene>
<keyword evidence="2" id="KW-0378">Hydrolase</keyword>
<dbReference type="GO" id="GO:0046872">
    <property type="term" value="F:metal ion binding"/>
    <property type="evidence" value="ECO:0007669"/>
    <property type="project" value="UniProtKB-KW"/>
</dbReference>